<feature type="chain" id="PRO_5018664330" evidence="1">
    <location>
        <begin position="26"/>
        <end position="151"/>
    </location>
</feature>
<sequence>MKTFNRLARAAAFTALALISQAAWAAGSIKVLKSASCGCCVAWGNHMREAGFTVAERDLPLADLNAAKVEAGLKPGQTSCHTGHINGYVIEGHVPAREVKRLLEERPDAIGLTVPDMPYGSPGMGDMADADPYDVLLLKRDGSTEIYASYR</sequence>
<comment type="caution">
    <text evidence="2">The sequence shown here is derived from an EMBL/GenBank/DDBJ whole genome shotgun (WGS) entry which is preliminary data.</text>
</comment>
<dbReference type="AlphaFoldDB" id="A0A3R9Y8E2"/>
<keyword evidence="3" id="KW-1185">Reference proteome</keyword>
<reference evidence="2 3" key="1">
    <citation type="submission" date="2018-12" db="EMBL/GenBank/DDBJ databases">
        <title>Mesorhizobium carbonis sp. nov., isolated from coal mine water.</title>
        <authorList>
            <person name="Xin W."/>
            <person name="Xu Z."/>
            <person name="Xiang F."/>
            <person name="Zhang J."/>
            <person name="Xi L."/>
            <person name="Liu J."/>
        </authorList>
    </citation>
    <scope>NUCLEOTIDE SEQUENCE [LARGE SCALE GENOMIC DNA]</scope>
    <source>
        <strain evidence="2 3">B2.3</strain>
    </source>
</reference>
<organism evidence="2 3">
    <name type="scientific">Aquibium carbonis</name>
    <dbReference type="NCBI Taxonomy" id="2495581"/>
    <lineage>
        <taxon>Bacteria</taxon>
        <taxon>Pseudomonadati</taxon>
        <taxon>Pseudomonadota</taxon>
        <taxon>Alphaproteobacteria</taxon>
        <taxon>Hyphomicrobiales</taxon>
        <taxon>Phyllobacteriaceae</taxon>
        <taxon>Aquibium</taxon>
    </lineage>
</organism>
<proteinExistence type="predicted"/>
<gene>
    <name evidence="2" type="ORF">EJC49_15445</name>
</gene>
<dbReference type="Pfam" id="PF04214">
    <property type="entry name" value="DUF411"/>
    <property type="match status" value="1"/>
</dbReference>
<feature type="signal peptide" evidence="1">
    <location>
        <begin position="1"/>
        <end position="25"/>
    </location>
</feature>
<protein>
    <submittedName>
        <fullName evidence="2">DUF411 domain-containing protein</fullName>
    </submittedName>
</protein>
<keyword evidence="1" id="KW-0732">Signal</keyword>
<dbReference type="OrthoDB" id="14727at2"/>
<evidence type="ECO:0000313" key="3">
    <source>
        <dbReference type="Proteomes" id="UP000278398"/>
    </source>
</evidence>
<name>A0A3R9Y8E2_9HYPH</name>
<evidence type="ECO:0000313" key="2">
    <source>
        <dbReference type="EMBL" id="RST85482.1"/>
    </source>
</evidence>
<dbReference type="RefSeq" id="WP_126700832.1">
    <property type="nucleotide sequence ID" value="NZ_RWKW01000055.1"/>
</dbReference>
<dbReference type="Proteomes" id="UP000278398">
    <property type="component" value="Unassembled WGS sequence"/>
</dbReference>
<dbReference type="EMBL" id="RWKW01000055">
    <property type="protein sequence ID" value="RST85482.1"/>
    <property type="molecule type" value="Genomic_DNA"/>
</dbReference>
<accession>A0A3R9Y8E2</accession>
<evidence type="ECO:0000256" key="1">
    <source>
        <dbReference type="SAM" id="SignalP"/>
    </source>
</evidence>
<dbReference type="InterPro" id="IPR007332">
    <property type="entry name" value="DUF411"/>
</dbReference>